<keyword evidence="1" id="KW-0547">Nucleotide-binding</keyword>
<protein>
    <recommendedName>
        <fullName evidence="1">ATP-dependent DNA helicase</fullName>
        <ecNumber evidence="1">5.6.2.3</ecNumber>
    </recommendedName>
</protein>
<dbReference type="EMBL" id="BGPR01000028">
    <property type="protein sequence ID" value="GBL82364.1"/>
    <property type="molecule type" value="Genomic_DNA"/>
</dbReference>
<accession>A0A4Y2ATQ7</accession>
<keyword evidence="4" id="KW-1185">Reference proteome</keyword>
<dbReference type="Proteomes" id="UP000499080">
    <property type="component" value="Unassembled WGS sequence"/>
</dbReference>
<gene>
    <name evidence="3" type="ORF">AVEN_252521_1</name>
</gene>
<dbReference type="GO" id="GO:0006310">
    <property type="term" value="P:DNA recombination"/>
    <property type="evidence" value="ECO:0007669"/>
    <property type="project" value="UniProtKB-KW"/>
</dbReference>
<evidence type="ECO:0000313" key="4">
    <source>
        <dbReference type="Proteomes" id="UP000499080"/>
    </source>
</evidence>
<dbReference type="EC" id="5.6.2.3" evidence="1"/>
<dbReference type="GO" id="GO:0000723">
    <property type="term" value="P:telomere maintenance"/>
    <property type="evidence" value="ECO:0007669"/>
    <property type="project" value="InterPro"/>
</dbReference>
<dbReference type="GO" id="GO:0005524">
    <property type="term" value="F:ATP binding"/>
    <property type="evidence" value="ECO:0007669"/>
    <property type="project" value="UniProtKB-KW"/>
</dbReference>
<comment type="catalytic activity">
    <reaction evidence="1">
        <text>ATP + H2O = ADP + phosphate + H(+)</text>
        <dbReference type="Rhea" id="RHEA:13065"/>
        <dbReference type="ChEBI" id="CHEBI:15377"/>
        <dbReference type="ChEBI" id="CHEBI:15378"/>
        <dbReference type="ChEBI" id="CHEBI:30616"/>
        <dbReference type="ChEBI" id="CHEBI:43474"/>
        <dbReference type="ChEBI" id="CHEBI:456216"/>
        <dbReference type="EC" id="5.6.2.3"/>
    </reaction>
</comment>
<dbReference type="OrthoDB" id="272985at2759"/>
<keyword evidence="1" id="KW-0378">Hydrolase</keyword>
<dbReference type="PANTHER" id="PTHR10492:SF57">
    <property type="entry name" value="ATP-DEPENDENT DNA HELICASE"/>
    <property type="match status" value="1"/>
</dbReference>
<keyword evidence="1" id="KW-0067">ATP-binding</keyword>
<dbReference type="PANTHER" id="PTHR10492">
    <property type="match status" value="1"/>
</dbReference>
<dbReference type="InterPro" id="IPR027417">
    <property type="entry name" value="P-loop_NTPase"/>
</dbReference>
<name>A0A4Y2ATQ7_ARAVE</name>
<comment type="caution">
    <text evidence="3">The sequence shown here is derived from an EMBL/GenBank/DDBJ whole genome shotgun (WGS) entry which is preliminary data.</text>
</comment>
<reference evidence="3 4" key="1">
    <citation type="journal article" date="2019" name="Sci. Rep.">
        <title>Orb-weaving spider Araneus ventricosus genome elucidates the spidroin gene catalogue.</title>
        <authorList>
            <person name="Kono N."/>
            <person name="Nakamura H."/>
            <person name="Ohtoshi R."/>
            <person name="Moran D.A.P."/>
            <person name="Shinohara A."/>
            <person name="Yoshida Y."/>
            <person name="Fujiwara M."/>
            <person name="Mori M."/>
            <person name="Tomita M."/>
            <person name="Arakawa K."/>
        </authorList>
    </citation>
    <scope>NUCLEOTIDE SEQUENCE [LARGE SCALE GENOMIC DNA]</scope>
</reference>
<feature type="domain" description="DNA helicase Pif1-like DEAD-box helicase" evidence="2">
    <location>
        <begin position="4"/>
        <end position="137"/>
    </location>
</feature>
<dbReference type="SUPFAM" id="SSF52540">
    <property type="entry name" value="P-loop containing nucleoside triphosphate hydrolases"/>
    <property type="match status" value="1"/>
</dbReference>
<organism evidence="3 4">
    <name type="scientific">Araneus ventricosus</name>
    <name type="common">Orbweaver spider</name>
    <name type="synonym">Epeira ventricosa</name>
    <dbReference type="NCBI Taxonomy" id="182803"/>
    <lineage>
        <taxon>Eukaryota</taxon>
        <taxon>Metazoa</taxon>
        <taxon>Ecdysozoa</taxon>
        <taxon>Arthropoda</taxon>
        <taxon>Chelicerata</taxon>
        <taxon>Arachnida</taxon>
        <taxon>Araneae</taxon>
        <taxon>Araneomorphae</taxon>
        <taxon>Entelegynae</taxon>
        <taxon>Araneoidea</taxon>
        <taxon>Araneidae</taxon>
        <taxon>Araneus</taxon>
    </lineage>
</organism>
<dbReference type="Gene3D" id="3.40.50.300">
    <property type="entry name" value="P-loop containing nucleotide triphosphate hydrolases"/>
    <property type="match status" value="1"/>
</dbReference>
<proteinExistence type="inferred from homology"/>
<sequence length="179" mass="19836">MNAIRGVYEASPKTFSVNGFAGSGKSFSFNALIRSVRGLGEIAVSIAWTGIAAIILEGGRRAHSRFMLPVPTLDNSSCSIRHNTEDGRFLKAAKLIIWDECTMTPHHALIAVDRLLRDLTSSNLPFGGKIFVLGGELETDFACCGACKQNDYRDLLEELTSLEQIQTVFTRYKYENRTR</sequence>
<evidence type="ECO:0000256" key="1">
    <source>
        <dbReference type="RuleBase" id="RU363044"/>
    </source>
</evidence>
<dbReference type="GO" id="GO:0016887">
    <property type="term" value="F:ATP hydrolysis activity"/>
    <property type="evidence" value="ECO:0007669"/>
    <property type="project" value="RHEA"/>
</dbReference>
<dbReference type="InterPro" id="IPR010285">
    <property type="entry name" value="DNA_helicase_pif1-like_DEAD"/>
</dbReference>
<evidence type="ECO:0000313" key="3">
    <source>
        <dbReference type="EMBL" id="GBL82364.1"/>
    </source>
</evidence>
<dbReference type="GO" id="GO:0043139">
    <property type="term" value="F:5'-3' DNA helicase activity"/>
    <property type="evidence" value="ECO:0007669"/>
    <property type="project" value="UniProtKB-EC"/>
</dbReference>
<keyword evidence="1" id="KW-0347">Helicase</keyword>
<dbReference type="AlphaFoldDB" id="A0A4Y2ATQ7"/>
<evidence type="ECO:0000259" key="2">
    <source>
        <dbReference type="Pfam" id="PF05970"/>
    </source>
</evidence>
<keyword evidence="1" id="KW-0233">DNA recombination</keyword>
<keyword evidence="1" id="KW-0227">DNA damage</keyword>
<dbReference type="GO" id="GO:0006281">
    <property type="term" value="P:DNA repair"/>
    <property type="evidence" value="ECO:0007669"/>
    <property type="project" value="UniProtKB-KW"/>
</dbReference>
<comment type="cofactor">
    <cofactor evidence="1">
        <name>Mg(2+)</name>
        <dbReference type="ChEBI" id="CHEBI:18420"/>
    </cofactor>
</comment>
<keyword evidence="1" id="KW-0234">DNA repair</keyword>
<dbReference type="Pfam" id="PF05970">
    <property type="entry name" value="PIF1"/>
    <property type="match status" value="1"/>
</dbReference>
<comment type="similarity">
    <text evidence="1">Belongs to the helicase family.</text>
</comment>